<proteinExistence type="predicted"/>
<name>A0ABU8EWE1_9GAMM</name>
<keyword evidence="3" id="KW-1133">Transmembrane helix</keyword>
<dbReference type="InterPro" id="IPR007892">
    <property type="entry name" value="CHASE4"/>
</dbReference>
<evidence type="ECO:0000313" key="5">
    <source>
        <dbReference type="EMBL" id="MEI4551297.1"/>
    </source>
</evidence>
<sequence>MFNFIARSLRIKLLLVFVIMLLAFSSVHLVIRQYWTIPQLVALEVEKDKKDIYKLNSALLRVYNELEMLVYDNAVWDELYNVILTRDLDYLETNFFIPKSFVSLKINGMSFFDQNQTLIDELAIDQNNNPLSSSPFKSLPPSLKKNLLISKQEMINNGQKTLFKQGLITLNDRLILFVSGSVLPSSGVGDLAGTMLVWSYFDGKIAHQLSEITQTTVTAAQADTFSATTPVIDFNQLDAQNHIRTQLSNIYVKFNDIFNKPALILSYPTPKRMFDDSPFEMSMVMALLMSLVILLIIYFILTVMIIEPLNKLKATVREVMDRGNFQLTTNLERTDEIGRLALLIDVLFNKVHVQQHALKHNNRQLKRLSDTDPLTGIANRRAMMQVLEQLTPSAMPISVIMLDVDYFKKFNDSYGHQQGDLALKHVAKTLKHHTRRQNDVIARYGGEEFVVVLLNTCQSDARNMAYAIREAIEGLAIEHKTSLISQFLTASIGVSCCDEFDNFSIETLFHQADSALYKAKEQGRNCVVDYNSEMHKHAV</sequence>
<dbReference type="PANTHER" id="PTHR45138">
    <property type="entry name" value="REGULATORY COMPONENTS OF SENSORY TRANSDUCTION SYSTEM"/>
    <property type="match status" value="1"/>
</dbReference>
<dbReference type="CDD" id="cd01949">
    <property type="entry name" value="GGDEF"/>
    <property type="match status" value="1"/>
</dbReference>
<evidence type="ECO:0000259" key="4">
    <source>
        <dbReference type="PROSITE" id="PS50887"/>
    </source>
</evidence>
<dbReference type="Gene3D" id="6.10.340.10">
    <property type="match status" value="1"/>
</dbReference>
<dbReference type="EMBL" id="JBAWKS010000002">
    <property type="protein sequence ID" value="MEI4551297.1"/>
    <property type="molecule type" value="Genomic_DNA"/>
</dbReference>
<dbReference type="Pfam" id="PF05228">
    <property type="entry name" value="CHASE4"/>
    <property type="match status" value="1"/>
</dbReference>
<dbReference type="GO" id="GO:0052621">
    <property type="term" value="F:diguanylate cyclase activity"/>
    <property type="evidence" value="ECO:0007669"/>
    <property type="project" value="UniProtKB-EC"/>
</dbReference>
<evidence type="ECO:0000256" key="3">
    <source>
        <dbReference type="SAM" id="Phobius"/>
    </source>
</evidence>
<keyword evidence="6" id="KW-1185">Reference proteome</keyword>
<comment type="catalytic activity">
    <reaction evidence="2">
        <text>2 GTP = 3',3'-c-di-GMP + 2 diphosphate</text>
        <dbReference type="Rhea" id="RHEA:24898"/>
        <dbReference type="ChEBI" id="CHEBI:33019"/>
        <dbReference type="ChEBI" id="CHEBI:37565"/>
        <dbReference type="ChEBI" id="CHEBI:58805"/>
        <dbReference type="EC" id="2.7.7.65"/>
    </reaction>
</comment>
<dbReference type="NCBIfam" id="TIGR00254">
    <property type="entry name" value="GGDEF"/>
    <property type="match status" value="1"/>
</dbReference>
<organism evidence="5 6">
    <name type="scientific">Pseudoalteromonas spongiae</name>
    <dbReference type="NCBI Taxonomy" id="298657"/>
    <lineage>
        <taxon>Bacteria</taxon>
        <taxon>Pseudomonadati</taxon>
        <taxon>Pseudomonadota</taxon>
        <taxon>Gammaproteobacteria</taxon>
        <taxon>Alteromonadales</taxon>
        <taxon>Pseudoalteromonadaceae</taxon>
        <taxon>Pseudoalteromonas</taxon>
    </lineage>
</organism>
<dbReference type="InterPro" id="IPR000160">
    <property type="entry name" value="GGDEF_dom"/>
</dbReference>
<dbReference type="InterPro" id="IPR043128">
    <property type="entry name" value="Rev_trsase/Diguanyl_cyclase"/>
</dbReference>
<keyword evidence="5" id="KW-0808">Transferase</keyword>
<dbReference type="EC" id="2.7.7.65" evidence="1"/>
<feature type="transmembrane region" description="Helical" evidence="3">
    <location>
        <begin position="283"/>
        <end position="306"/>
    </location>
</feature>
<dbReference type="InterPro" id="IPR050469">
    <property type="entry name" value="Diguanylate_Cyclase"/>
</dbReference>
<keyword evidence="3" id="KW-0812">Transmembrane</keyword>
<accession>A0ABU8EWE1</accession>
<dbReference type="Proteomes" id="UP001382455">
    <property type="component" value="Unassembled WGS sequence"/>
</dbReference>
<evidence type="ECO:0000313" key="6">
    <source>
        <dbReference type="Proteomes" id="UP001382455"/>
    </source>
</evidence>
<evidence type="ECO:0000256" key="2">
    <source>
        <dbReference type="ARBA" id="ARBA00034247"/>
    </source>
</evidence>
<dbReference type="SUPFAM" id="SSF55073">
    <property type="entry name" value="Nucleotide cyclase"/>
    <property type="match status" value="1"/>
</dbReference>
<reference evidence="5 6" key="1">
    <citation type="submission" date="2023-12" db="EMBL/GenBank/DDBJ databases">
        <title>Friends and Foes: Symbiotic and Algicidal bacterial influence on Karenia brevis blooms.</title>
        <authorList>
            <person name="Fei C."/>
            <person name="Mohamed A.R."/>
            <person name="Booker A."/>
            <person name="Arshad M."/>
            <person name="Klass S."/>
            <person name="Ahn S."/>
            <person name="Gilbert P.M."/>
            <person name="Heil C.A."/>
            <person name="Martinez J.M."/>
            <person name="Amin S.A."/>
        </authorList>
    </citation>
    <scope>NUCLEOTIDE SEQUENCE [LARGE SCALE GENOMIC DNA]</scope>
    <source>
        <strain evidence="5 6">CE15</strain>
    </source>
</reference>
<protein>
    <recommendedName>
        <fullName evidence="1">diguanylate cyclase</fullName>
        <ecNumber evidence="1">2.7.7.65</ecNumber>
    </recommendedName>
</protein>
<dbReference type="SMART" id="SM00267">
    <property type="entry name" value="GGDEF"/>
    <property type="match status" value="1"/>
</dbReference>
<gene>
    <name evidence="5" type="ORF">WAE96_16605</name>
</gene>
<dbReference type="RefSeq" id="WP_336436291.1">
    <property type="nucleotide sequence ID" value="NZ_JBAWKS010000002.1"/>
</dbReference>
<dbReference type="Pfam" id="PF00990">
    <property type="entry name" value="GGDEF"/>
    <property type="match status" value="1"/>
</dbReference>
<dbReference type="InterPro" id="IPR029787">
    <property type="entry name" value="Nucleotide_cyclase"/>
</dbReference>
<feature type="domain" description="GGDEF" evidence="4">
    <location>
        <begin position="395"/>
        <end position="532"/>
    </location>
</feature>
<evidence type="ECO:0000256" key="1">
    <source>
        <dbReference type="ARBA" id="ARBA00012528"/>
    </source>
</evidence>
<keyword evidence="5" id="KW-0548">Nucleotidyltransferase</keyword>
<comment type="caution">
    <text evidence="5">The sequence shown here is derived from an EMBL/GenBank/DDBJ whole genome shotgun (WGS) entry which is preliminary data.</text>
</comment>
<dbReference type="CDD" id="cd06225">
    <property type="entry name" value="HAMP"/>
    <property type="match status" value="1"/>
</dbReference>
<dbReference type="PROSITE" id="PS50887">
    <property type="entry name" value="GGDEF"/>
    <property type="match status" value="1"/>
</dbReference>
<keyword evidence="3" id="KW-0472">Membrane</keyword>
<dbReference type="Gene3D" id="3.30.70.270">
    <property type="match status" value="1"/>
</dbReference>
<dbReference type="PANTHER" id="PTHR45138:SF9">
    <property type="entry name" value="DIGUANYLATE CYCLASE DGCM-RELATED"/>
    <property type="match status" value="1"/>
</dbReference>